<evidence type="ECO:0000313" key="5">
    <source>
        <dbReference type="EnsemblPlants" id="AET00599"/>
    </source>
</evidence>
<evidence type="ECO:0000313" key="6">
    <source>
        <dbReference type="Proteomes" id="UP000002051"/>
    </source>
</evidence>
<evidence type="ECO:0000313" key="4">
    <source>
        <dbReference type="EMBL" id="RHN57850.1"/>
    </source>
</evidence>
<dbReference type="InterPro" id="IPR036312">
    <property type="entry name" value="Bifun_inhib/LTP/seed_sf"/>
</dbReference>
<organism evidence="3 6">
    <name type="scientific">Medicago truncatula</name>
    <name type="common">Barrel medic</name>
    <name type="synonym">Medicago tribuloides</name>
    <dbReference type="NCBI Taxonomy" id="3880"/>
    <lineage>
        <taxon>Eukaryota</taxon>
        <taxon>Viridiplantae</taxon>
        <taxon>Streptophyta</taxon>
        <taxon>Embryophyta</taxon>
        <taxon>Tracheophyta</taxon>
        <taxon>Spermatophyta</taxon>
        <taxon>Magnoliopsida</taxon>
        <taxon>eudicotyledons</taxon>
        <taxon>Gunneridae</taxon>
        <taxon>Pentapetalae</taxon>
        <taxon>rosids</taxon>
        <taxon>fabids</taxon>
        <taxon>Fabales</taxon>
        <taxon>Fabaceae</taxon>
        <taxon>Papilionoideae</taxon>
        <taxon>50 kb inversion clade</taxon>
        <taxon>NPAAA clade</taxon>
        <taxon>Hologalegina</taxon>
        <taxon>IRL clade</taxon>
        <taxon>Trifolieae</taxon>
        <taxon>Medicago</taxon>
    </lineage>
</organism>
<dbReference type="InterPro" id="IPR044741">
    <property type="entry name" value="NsLTP-like"/>
</dbReference>
<dbReference type="PANTHER" id="PTHR33286:SF1">
    <property type="entry name" value="OS01G0800600 PROTEIN"/>
    <property type="match status" value="1"/>
</dbReference>
<dbReference type="STRING" id="3880.G7K8P6"/>
<name>G7K8P6_MEDTR</name>
<gene>
    <name evidence="5" type="primary">11428864</name>
    <name evidence="3" type="ordered locus">MTR_5g093820</name>
    <name evidence="4" type="ORF">MtrunA17_Chr5g0444851</name>
</gene>
<dbReference type="InterPro" id="IPR016140">
    <property type="entry name" value="Bifunc_inhib/LTP/seed_store"/>
</dbReference>
<keyword evidence="1" id="KW-0732">Signal</keyword>
<reference evidence="3 6" key="2">
    <citation type="journal article" date="2014" name="BMC Genomics">
        <title>An improved genome release (version Mt4.0) for the model legume Medicago truncatula.</title>
        <authorList>
            <person name="Tang H."/>
            <person name="Krishnakumar V."/>
            <person name="Bidwell S."/>
            <person name="Rosen B."/>
            <person name="Chan A."/>
            <person name="Zhou S."/>
            <person name="Gentzbittel L."/>
            <person name="Childs K.L."/>
            <person name="Yandell M."/>
            <person name="Gundlach H."/>
            <person name="Mayer K.F."/>
            <person name="Schwartz D.C."/>
            <person name="Town C.D."/>
        </authorList>
    </citation>
    <scope>GENOME REANNOTATION</scope>
    <source>
        <strain evidence="5 6">cv. Jemalong A17</strain>
    </source>
</reference>
<evidence type="ECO:0000313" key="3">
    <source>
        <dbReference type="EMBL" id="AET00599.2"/>
    </source>
</evidence>
<feature type="domain" description="Bifunctional inhibitor/plant lipid transfer protein/seed storage helical" evidence="2">
    <location>
        <begin position="26"/>
        <end position="102"/>
    </location>
</feature>
<dbReference type="AlphaFoldDB" id="G7K8P6"/>
<protein>
    <submittedName>
        <fullName evidence="3 4">Lipid transfer protein</fullName>
    </submittedName>
</protein>
<dbReference type="Gramene" id="rna33439">
    <property type="protein sequence ID" value="RHN57850.1"/>
    <property type="gene ID" value="gene33439"/>
</dbReference>
<evidence type="ECO:0000256" key="1">
    <source>
        <dbReference type="SAM" id="SignalP"/>
    </source>
</evidence>
<dbReference type="HOGENOM" id="CLU_141918_1_0_1"/>
<dbReference type="PaxDb" id="3880-AET00599"/>
<evidence type="ECO:0000259" key="2">
    <source>
        <dbReference type="Pfam" id="PF14368"/>
    </source>
</evidence>
<dbReference type="Proteomes" id="UP000002051">
    <property type="component" value="Chromosome 5"/>
</dbReference>
<feature type="chain" id="PRO_5014573452" evidence="1">
    <location>
        <begin position="25"/>
        <end position="114"/>
    </location>
</feature>
<dbReference type="Gene3D" id="1.10.110.10">
    <property type="entry name" value="Plant lipid-transfer and hydrophobic proteins"/>
    <property type="match status" value="1"/>
</dbReference>
<accession>A0A0C3XUB0</accession>
<reference evidence="4" key="4">
    <citation type="journal article" date="2018" name="Nat. Plants">
        <title>Whole-genome landscape of Medicago truncatula symbiotic genes.</title>
        <authorList>
            <person name="Pecrix Y."/>
            <person name="Gamas P."/>
            <person name="Carrere S."/>
        </authorList>
    </citation>
    <scope>NUCLEOTIDE SEQUENCE</scope>
    <source>
        <tissue evidence="4">Leaves</tissue>
    </source>
</reference>
<reference evidence="3 6" key="1">
    <citation type="journal article" date="2011" name="Nature">
        <title>The Medicago genome provides insight into the evolution of rhizobial symbioses.</title>
        <authorList>
            <person name="Young N.D."/>
            <person name="Debelle F."/>
            <person name="Oldroyd G.E."/>
            <person name="Geurts R."/>
            <person name="Cannon S.B."/>
            <person name="Udvardi M.K."/>
            <person name="Benedito V.A."/>
            <person name="Mayer K.F."/>
            <person name="Gouzy J."/>
            <person name="Schoof H."/>
            <person name="Van de Peer Y."/>
            <person name="Proost S."/>
            <person name="Cook D.R."/>
            <person name="Meyers B.C."/>
            <person name="Spannagl M."/>
            <person name="Cheung F."/>
            <person name="De Mita S."/>
            <person name="Krishnakumar V."/>
            <person name="Gundlach H."/>
            <person name="Zhou S."/>
            <person name="Mudge J."/>
            <person name="Bharti A.K."/>
            <person name="Murray J.D."/>
            <person name="Naoumkina M.A."/>
            <person name="Rosen B."/>
            <person name="Silverstein K.A."/>
            <person name="Tang H."/>
            <person name="Rombauts S."/>
            <person name="Zhao P.X."/>
            <person name="Zhou P."/>
            <person name="Barbe V."/>
            <person name="Bardou P."/>
            <person name="Bechner M."/>
            <person name="Bellec A."/>
            <person name="Berger A."/>
            <person name="Berges H."/>
            <person name="Bidwell S."/>
            <person name="Bisseling T."/>
            <person name="Choisne N."/>
            <person name="Couloux A."/>
            <person name="Denny R."/>
            <person name="Deshpande S."/>
            <person name="Dai X."/>
            <person name="Doyle J.J."/>
            <person name="Dudez A.M."/>
            <person name="Farmer A.D."/>
            <person name="Fouteau S."/>
            <person name="Franken C."/>
            <person name="Gibelin C."/>
            <person name="Gish J."/>
            <person name="Goldstein S."/>
            <person name="Gonzalez A.J."/>
            <person name="Green P.J."/>
            <person name="Hallab A."/>
            <person name="Hartog M."/>
            <person name="Hua A."/>
            <person name="Humphray S.J."/>
            <person name="Jeong D.H."/>
            <person name="Jing Y."/>
            <person name="Jocker A."/>
            <person name="Kenton S.M."/>
            <person name="Kim D.J."/>
            <person name="Klee K."/>
            <person name="Lai H."/>
            <person name="Lang C."/>
            <person name="Lin S."/>
            <person name="Macmil S.L."/>
            <person name="Magdelenat G."/>
            <person name="Matthews L."/>
            <person name="McCorrison J."/>
            <person name="Monaghan E.L."/>
            <person name="Mun J.H."/>
            <person name="Najar F.Z."/>
            <person name="Nicholson C."/>
            <person name="Noirot C."/>
            <person name="O'Bleness M."/>
            <person name="Paule C.R."/>
            <person name="Poulain J."/>
            <person name="Prion F."/>
            <person name="Qin B."/>
            <person name="Qu C."/>
            <person name="Retzel E.F."/>
            <person name="Riddle C."/>
            <person name="Sallet E."/>
            <person name="Samain S."/>
            <person name="Samson N."/>
            <person name="Sanders I."/>
            <person name="Saurat O."/>
            <person name="Scarpelli C."/>
            <person name="Schiex T."/>
            <person name="Segurens B."/>
            <person name="Severin A.J."/>
            <person name="Sherrier D.J."/>
            <person name="Shi R."/>
            <person name="Sims S."/>
            <person name="Singer S.R."/>
            <person name="Sinharoy S."/>
            <person name="Sterck L."/>
            <person name="Viollet A."/>
            <person name="Wang B.B."/>
            <person name="Wang K."/>
            <person name="Wang M."/>
            <person name="Wang X."/>
            <person name="Warfsmann J."/>
            <person name="Weissenbach J."/>
            <person name="White D.D."/>
            <person name="White J.D."/>
            <person name="Wiley G.B."/>
            <person name="Wincker P."/>
            <person name="Xing Y."/>
            <person name="Yang L."/>
            <person name="Yao Z."/>
            <person name="Ying F."/>
            <person name="Zhai J."/>
            <person name="Zhou L."/>
            <person name="Zuber A."/>
            <person name="Denarie J."/>
            <person name="Dixon R.A."/>
            <person name="May G.D."/>
            <person name="Schwartz D.C."/>
            <person name="Rogers J."/>
            <person name="Quetier F."/>
            <person name="Town C.D."/>
            <person name="Roe B.A."/>
        </authorList>
    </citation>
    <scope>NUCLEOTIDE SEQUENCE [LARGE SCALE GENOMIC DNA]</scope>
    <source>
        <strain evidence="3">A17</strain>
        <strain evidence="5 6">cv. Jemalong A17</strain>
    </source>
</reference>
<dbReference type="OrthoDB" id="1348390at2759"/>
<dbReference type="Pfam" id="PF14368">
    <property type="entry name" value="LTP_2"/>
    <property type="match status" value="1"/>
</dbReference>
<dbReference type="SUPFAM" id="SSF47699">
    <property type="entry name" value="Bifunctional inhibitor/lipid-transfer protein/seed storage 2S albumin"/>
    <property type="match status" value="1"/>
</dbReference>
<reference evidence="5" key="3">
    <citation type="submission" date="2015-04" db="UniProtKB">
        <authorList>
            <consortium name="EnsemblPlants"/>
        </authorList>
    </citation>
    <scope>IDENTIFICATION</scope>
    <source>
        <strain evidence="5">cv. Jemalong A17</strain>
    </source>
</reference>
<dbReference type="PANTHER" id="PTHR33286">
    <property type="entry name" value="BIFUNCTIONAL INHIBITOR/LIPID-TRANSFER PROTEIN/SEED STORAGE 2S ALBUMIN SUPERFAMILY PROTEIN"/>
    <property type="match status" value="1"/>
</dbReference>
<dbReference type="EnsemblPlants" id="AET00599">
    <property type="protein sequence ID" value="AET00599"/>
    <property type="gene ID" value="MTR_5g093820"/>
</dbReference>
<dbReference type="EMBL" id="PSQE01000005">
    <property type="protein sequence ID" value="RHN57850.1"/>
    <property type="molecule type" value="Genomic_DNA"/>
</dbReference>
<dbReference type="CDD" id="cd04660">
    <property type="entry name" value="nsLTP_like"/>
    <property type="match status" value="1"/>
</dbReference>
<feature type="signal peptide" evidence="1">
    <location>
        <begin position="1"/>
        <end position="24"/>
    </location>
</feature>
<dbReference type="EMBL" id="CM001221">
    <property type="protein sequence ID" value="AET00599.2"/>
    <property type="molecule type" value="Genomic_DNA"/>
</dbReference>
<dbReference type="Proteomes" id="UP000265566">
    <property type="component" value="Chromosome 5"/>
</dbReference>
<accession>G7K8P6</accession>
<sequence length="114" mass="12396">MATRYLHFTTLVLAVSILVVGISGQFECGGDLNGIVYHCKPFVLKDGPTLPPSDLCCNALNGVDVSCYCQYVTPRLMQNISIDKALNVARNCELQDIPTGKCGSKLIFLKSLIE</sequence>
<keyword evidence="6" id="KW-1185">Reference proteome</keyword>
<dbReference type="KEGG" id="mtr:11428864"/>
<proteinExistence type="predicted"/>